<evidence type="ECO:0000313" key="2">
    <source>
        <dbReference type="Proteomes" id="UP000091857"/>
    </source>
</evidence>
<gene>
    <name evidence="1" type="ORF">MANES_09G095100v8</name>
</gene>
<reference evidence="2" key="1">
    <citation type="journal article" date="2016" name="Nat. Biotechnol.">
        <title>Sequencing wild and cultivated cassava and related species reveals extensive interspecific hybridization and genetic diversity.</title>
        <authorList>
            <person name="Bredeson J.V."/>
            <person name="Lyons J.B."/>
            <person name="Prochnik S.E."/>
            <person name="Wu G.A."/>
            <person name="Ha C.M."/>
            <person name="Edsinger-Gonzales E."/>
            <person name="Grimwood J."/>
            <person name="Schmutz J."/>
            <person name="Rabbi I.Y."/>
            <person name="Egesi C."/>
            <person name="Nauluvula P."/>
            <person name="Lebot V."/>
            <person name="Ndunguru J."/>
            <person name="Mkamilo G."/>
            <person name="Bart R.S."/>
            <person name="Setter T.L."/>
            <person name="Gleadow R.M."/>
            <person name="Kulakow P."/>
            <person name="Ferguson M.E."/>
            <person name="Rounsley S."/>
            <person name="Rokhsar D.S."/>
        </authorList>
    </citation>
    <scope>NUCLEOTIDE SEQUENCE [LARGE SCALE GENOMIC DNA]</scope>
    <source>
        <strain evidence="2">cv. AM560-2</strain>
    </source>
</reference>
<protein>
    <submittedName>
        <fullName evidence="1">Uncharacterized protein</fullName>
    </submittedName>
</protein>
<comment type="caution">
    <text evidence="1">The sequence shown here is derived from an EMBL/GenBank/DDBJ whole genome shotgun (WGS) entry which is preliminary data.</text>
</comment>
<organism evidence="1 2">
    <name type="scientific">Manihot esculenta</name>
    <name type="common">Cassava</name>
    <name type="synonym">Jatropha manihot</name>
    <dbReference type="NCBI Taxonomy" id="3983"/>
    <lineage>
        <taxon>Eukaryota</taxon>
        <taxon>Viridiplantae</taxon>
        <taxon>Streptophyta</taxon>
        <taxon>Embryophyta</taxon>
        <taxon>Tracheophyta</taxon>
        <taxon>Spermatophyta</taxon>
        <taxon>Magnoliopsida</taxon>
        <taxon>eudicotyledons</taxon>
        <taxon>Gunneridae</taxon>
        <taxon>Pentapetalae</taxon>
        <taxon>rosids</taxon>
        <taxon>fabids</taxon>
        <taxon>Malpighiales</taxon>
        <taxon>Euphorbiaceae</taxon>
        <taxon>Crotonoideae</taxon>
        <taxon>Manihoteae</taxon>
        <taxon>Manihot</taxon>
    </lineage>
</organism>
<accession>A0ACB7H9T4</accession>
<proteinExistence type="predicted"/>
<evidence type="ECO:0000313" key="1">
    <source>
        <dbReference type="EMBL" id="KAG8647651.1"/>
    </source>
</evidence>
<dbReference type="Proteomes" id="UP000091857">
    <property type="component" value="Chromosome 9"/>
</dbReference>
<dbReference type="EMBL" id="CM004395">
    <property type="protein sequence ID" value="KAG8647651.1"/>
    <property type="molecule type" value="Genomic_DNA"/>
</dbReference>
<sequence>MDVNQSTLRKSKQKMVRSYTCSFCNKCFSNARALGGHMNIHRKERENLRKASDENLLPLDTSKSMKPVDFPHLDSEEINPLVSESREDAYMLFSHRQTTQIELDLELRLGPPTHIKHHQR</sequence>
<name>A0ACB7H9T4_MANES</name>
<keyword evidence="2" id="KW-1185">Reference proteome</keyword>